<feature type="non-terminal residue" evidence="1">
    <location>
        <position position="299"/>
    </location>
</feature>
<proteinExistence type="predicted"/>
<organism evidence="1 2">
    <name type="scientific">Coemansia brasiliensis</name>
    <dbReference type="NCBI Taxonomy" id="2650707"/>
    <lineage>
        <taxon>Eukaryota</taxon>
        <taxon>Fungi</taxon>
        <taxon>Fungi incertae sedis</taxon>
        <taxon>Zoopagomycota</taxon>
        <taxon>Kickxellomycotina</taxon>
        <taxon>Kickxellomycetes</taxon>
        <taxon>Kickxellales</taxon>
        <taxon>Kickxellaceae</taxon>
        <taxon>Coemansia</taxon>
    </lineage>
</organism>
<accession>A0A9W8I532</accession>
<dbReference type="OrthoDB" id="5585045at2759"/>
<dbReference type="AlphaFoldDB" id="A0A9W8I532"/>
<dbReference type="EMBL" id="JANBUW010000865">
    <property type="protein sequence ID" value="KAJ2845199.1"/>
    <property type="molecule type" value="Genomic_DNA"/>
</dbReference>
<protein>
    <submittedName>
        <fullName evidence="1">Uncharacterized protein</fullName>
    </submittedName>
</protein>
<comment type="caution">
    <text evidence="1">The sequence shown here is derived from an EMBL/GenBank/DDBJ whole genome shotgun (WGS) entry which is preliminary data.</text>
</comment>
<keyword evidence="2" id="KW-1185">Reference proteome</keyword>
<evidence type="ECO:0000313" key="1">
    <source>
        <dbReference type="EMBL" id="KAJ2845199.1"/>
    </source>
</evidence>
<gene>
    <name evidence="1" type="ORF">IWW36_004878</name>
</gene>
<dbReference type="Proteomes" id="UP001139887">
    <property type="component" value="Unassembled WGS sequence"/>
</dbReference>
<evidence type="ECO:0000313" key="2">
    <source>
        <dbReference type="Proteomes" id="UP001139887"/>
    </source>
</evidence>
<name>A0A9W8I532_9FUNG</name>
<sequence>MSASPSAAEKNPRFIRAIKILKDGVQSRDIDAVWRAYMELRDLERSLGQSEVMSGMNRQFPPEQIRLIIRSLLPDFKPQPAASGVELAARHVYMFTKLLNYLLLVSKLRQSQRNNIAVLRLTMGHCMRRLIDSKYVRTAGDAKMLVGQWKKISESSSLPLQLTIYEIYMLILGAWKSGRHLLVPYLYRLACQNWRIGDEEQFQRLSALILSFYVREYSSSIDPSIIRGVLVDMKQRLVKLTSHHYSMLILYFGKIRNLDESMNIIEQAINDPDAQGTEAIYYNAFRAFGYAFAQKKRQH</sequence>
<reference evidence="1" key="1">
    <citation type="submission" date="2022-07" db="EMBL/GenBank/DDBJ databases">
        <title>Phylogenomic reconstructions and comparative analyses of Kickxellomycotina fungi.</title>
        <authorList>
            <person name="Reynolds N.K."/>
            <person name="Stajich J.E."/>
            <person name="Barry K."/>
            <person name="Grigoriev I.V."/>
            <person name="Crous P."/>
            <person name="Smith M.E."/>
        </authorList>
    </citation>
    <scope>NUCLEOTIDE SEQUENCE</scope>
    <source>
        <strain evidence="1">NRRL 1566</strain>
    </source>
</reference>